<sequence>MELSLFEDKLSGGWGACLNRDEAAFRVVSSFYRVIMEAGQRWNADFNIIDIGPNFGAISRATLIAADYVVVPMAADLFSLQGLRNLGNRLTQPGKENGKTASVETPSRHFNYLAAR</sequence>
<dbReference type="SUPFAM" id="SSF52540">
    <property type="entry name" value="P-loop containing nucleoside triphosphate hydrolases"/>
    <property type="match status" value="1"/>
</dbReference>
<dbReference type="PANTHER" id="PTHR13696:SF99">
    <property type="entry name" value="COBYRINIC ACID AC-DIAMIDE SYNTHASE"/>
    <property type="match status" value="1"/>
</dbReference>
<dbReference type="RefSeq" id="WP_353718893.1">
    <property type="nucleotide sequence ID" value="NZ_CP159289.1"/>
</dbReference>
<dbReference type="Gene3D" id="3.40.50.300">
    <property type="entry name" value="P-loop containing nucleotide triphosphate hydrolases"/>
    <property type="match status" value="1"/>
</dbReference>
<dbReference type="InterPro" id="IPR025669">
    <property type="entry name" value="AAA_dom"/>
</dbReference>
<dbReference type="PANTHER" id="PTHR13696">
    <property type="entry name" value="P-LOOP CONTAINING NUCLEOSIDE TRIPHOSPHATE HYDROLASE"/>
    <property type="match status" value="1"/>
</dbReference>
<gene>
    <name evidence="2" type="ORF">ABV298_25185</name>
</gene>
<accession>A0AAU8FHK4</accession>
<proteinExistence type="predicted"/>
<organism evidence="2">
    <name type="scientific">Dyadobacter sp. 676</name>
    <dbReference type="NCBI Taxonomy" id="3088362"/>
    <lineage>
        <taxon>Bacteria</taxon>
        <taxon>Pseudomonadati</taxon>
        <taxon>Bacteroidota</taxon>
        <taxon>Cytophagia</taxon>
        <taxon>Cytophagales</taxon>
        <taxon>Spirosomataceae</taxon>
        <taxon>Dyadobacter</taxon>
    </lineage>
</organism>
<dbReference type="Pfam" id="PF13614">
    <property type="entry name" value="AAA_31"/>
    <property type="match status" value="1"/>
</dbReference>
<name>A0AAU8FHK4_9BACT</name>
<evidence type="ECO:0000259" key="1">
    <source>
        <dbReference type="Pfam" id="PF13614"/>
    </source>
</evidence>
<dbReference type="EMBL" id="CP159289">
    <property type="protein sequence ID" value="XCH23569.1"/>
    <property type="molecule type" value="Genomic_DNA"/>
</dbReference>
<protein>
    <submittedName>
        <fullName evidence="2">ParA family protein</fullName>
    </submittedName>
</protein>
<dbReference type="AlphaFoldDB" id="A0AAU8FHK4"/>
<evidence type="ECO:0000313" key="2">
    <source>
        <dbReference type="EMBL" id="XCH23569.1"/>
    </source>
</evidence>
<dbReference type="InterPro" id="IPR027417">
    <property type="entry name" value="P-loop_NTPase"/>
</dbReference>
<feature type="domain" description="AAA" evidence="1">
    <location>
        <begin position="44"/>
        <end position="92"/>
    </location>
</feature>
<dbReference type="CDD" id="cd02042">
    <property type="entry name" value="ParAB_family"/>
    <property type="match status" value="1"/>
</dbReference>
<reference evidence="2" key="1">
    <citation type="submission" date="2024-06" db="EMBL/GenBank/DDBJ databases">
        <title>Sequencing and assembly of the genome of Dyadobacter sp. strain 676, a symbiont of Cyamopsis tetragonoloba.</title>
        <authorList>
            <person name="Guro P."/>
            <person name="Sazanova A."/>
            <person name="Kuznetsova I."/>
            <person name="Belimov A."/>
            <person name="Safronova V."/>
        </authorList>
    </citation>
    <scope>NUCLEOTIDE SEQUENCE</scope>
    <source>
        <strain evidence="2">676</strain>
    </source>
</reference>
<dbReference type="InterPro" id="IPR050678">
    <property type="entry name" value="DNA_Partitioning_ATPase"/>
</dbReference>